<dbReference type="InterPro" id="IPR011006">
    <property type="entry name" value="CheY-like_superfamily"/>
</dbReference>
<dbReference type="Pfam" id="PF04397">
    <property type="entry name" value="LytTR"/>
    <property type="match status" value="1"/>
</dbReference>
<dbReference type="Gene3D" id="2.40.50.1020">
    <property type="entry name" value="LytTr DNA-binding domain"/>
    <property type="match status" value="1"/>
</dbReference>
<proteinExistence type="predicted"/>
<feature type="modified residue" description="4-aspartylphosphate" evidence="1">
    <location>
        <position position="54"/>
    </location>
</feature>
<dbReference type="Proteomes" id="UP000240608">
    <property type="component" value="Unassembled WGS sequence"/>
</dbReference>
<dbReference type="SMART" id="SM00448">
    <property type="entry name" value="REC"/>
    <property type="match status" value="1"/>
</dbReference>
<evidence type="ECO:0000259" key="2">
    <source>
        <dbReference type="PROSITE" id="PS50110"/>
    </source>
</evidence>
<sequence>MKVLIVEDEKLNAEHLVYHIELYGDMEVLGVLSSNEELITWFNKNIVPDLIFSDIQLLDGPVFLSLGKINISCPIIFTTAYDTYYQDAFDVNGIAYLLKPVSYTRFSTAMDKFKLLKNSSADINWQVIAEMLNKKEEPVKERVLVKSGNGMILLEMKSVKLIYTHEGKCTAIDAENNFYEFRYKIADLAKELDSKKFFQINRGEIVNIDYIQQIEPFFNDRLSISLKNYKQHVLTSTSNTSSFRKWLEQ</sequence>
<feature type="domain" description="HTH LytTR-type" evidence="3">
    <location>
        <begin position="143"/>
        <end position="249"/>
    </location>
</feature>
<evidence type="ECO:0000313" key="5">
    <source>
        <dbReference type="Proteomes" id="UP000240608"/>
    </source>
</evidence>
<gene>
    <name evidence="4" type="ORF">C9994_10380</name>
</gene>
<comment type="caution">
    <text evidence="4">The sequence shown here is derived from an EMBL/GenBank/DDBJ whole genome shotgun (WGS) entry which is preliminary data.</text>
</comment>
<dbReference type="SMART" id="SM00850">
    <property type="entry name" value="LytTR"/>
    <property type="match status" value="1"/>
</dbReference>
<dbReference type="SUPFAM" id="SSF52172">
    <property type="entry name" value="CheY-like"/>
    <property type="match status" value="1"/>
</dbReference>
<dbReference type="InterPro" id="IPR007492">
    <property type="entry name" value="LytTR_DNA-bd_dom"/>
</dbReference>
<dbReference type="EMBL" id="PYVU01000089">
    <property type="protein sequence ID" value="PTB95748.1"/>
    <property type="molecule type" value="Genomic_DNA"/>
</dbReference>
<evidence type="ECO:0000256" key="1">
    <source>
        <dbReference type="PROSITE-ProRule" id="PRU00169"/>
    </source>
</evidence>
<dbReference type="AlphaFoldDB" id="A0A2T4DPT7"/>
<dbReference type="GO" id="GO:0000156">
    <property type="term" value="F:phosphorelay response regulator activity"/>
    <property type="evidence" value="ECO:0007669"/>
    <property type="project" value="InterPro"/>
</dbReference>
<dbReference type="PROSITE" id="PS50930">
    <property type="entry name" value="HTH_LYTTR"/>
    <property type="match status" value="1"/>
</dbReference>
<evidence type="ECO:0000313" key="4">
    <source>
        <dbReference type="EMBL" id="PTB95748.1"/>
    </source>
</evidence>
<protein>
    <recommendedName>
        <fullName evidence="6">DNA-binding response regulator</fullName>
    </recommendedName>
</protein>
<dbReference type="Pfam" id="PF00072">
    <property type="entry name" value="Response_reg"/>
    <property type="match status" value="1"/>
</dbReference>
<keyword evidence="1" id="KW-0597">Phosphoprotein</keyword>
<feature type="domain" description="Response regulatory" evidence="2">
    <location>
        <begin position="2"/>
        <end position="114"/>
    </location>
</feature>
<dbReference type="InterPro" id="IPR001789">
    <property type="entry name" value="Sig_transdc_resp-reg_receiver"/>
</dbReference>
<organism evidence="4 5">
    <name type="scientific">Marivirga lumbricoides</name>
    <dbReference type="NCBI Taxonomy" id="1046115"/>
    <lineage>
        <taxon>Bacteria</taxon>
        <taxon>Pseudomonadati</taxon>
        <taxon>Bacteroidota</taxon>
        <taxon>Cytophagia</taxon>
        <taxon>Cytophagales</taxon>
        <taxon>Marivirgaceae</taxon>
        <taxon>Marivirga</taxon>
    </lineage>
</organism>
<dbReference type="GO" id="GO:0003677">
    <property type="term" value="F:DNA binding"/>
    <property type="evidence" value="ECO:0007669"/>
    <property type="project" value="InterPro"/>
</dbReference>
<evidence type="ECO:0008006" key="6">
    <source>
        <dbReference type="Google" id="ProtNLM"/>
    </source>
</evidence>
<dbReference type="PROSITE" id="PS50110">
    <property type="entry name" value="RESPONSE_REGULATORY"/>
    <property type="match status" value="1"/>
</dbReference>
<name>A0A2T4DPT7_9BACT</name>
<dbReference type="InterPro" id="IPR046947">
    <property type="entry name" value="LytR-like"/>
</dbReference>
<accession>A0A2T4DPT7</accession>
<reference evidence="4 5" key="1">
    <citation type="submission" date="2018-03" db="EMBL/GenBank/DDBJ databases">
        <title>Cross-interface Injection: A General Nanoliter Liquid Handling Method Applied to Single Cells Genome Amplification Automated Nanoliter Liquid Handling Applied to Single Cell Multiple Displacement Amplification.</title>
        <authorList>
            <person name="Yun J."/>
            <person name="Xu P."/>
            <person name="Xu J."/>
            <person name="Dai X."/>
            <person name="Wang Y."/>
            <person name="Zheng X."/>
            <person name="Cao C."/>
            <person name="Yi Q."/>
            <person name="Zhu Y."/>
            <person name="Wang L."/>
            <person name="Dong Z."/>
            <person name="Huang Y."/>
            <person name="Huang L."/>
            <person name="Du W."/>
        </authorList>
    </citation>
    <scope>NUCLEOTIDE SEQUENCE [LARGE SCALE GENOMIC DNA]</scope>
    <source>
        <strain evidence="4 5">Z-D1-2</strain>
    </source>
</reference>
<evidence type="ECO:0000259" key="3">
    <source>
        <dbReference type="PROSITE" id="PS50930"/>
    </source>
</evidence>
<dbReference type="PANTHER" id="PTHR37299">
    <property type="entry name" value="TRANSCRIPTIONAL REGULATOR-RELATED"/>
    <property type="match status" value="1"/>
</dbReference>
<dbReference type="PANTHER" id="PTHR37299:SF1">
    <property type="entry name" value="STAGE 0 SPORULATION PROTEIN A HOMOLOG"/>
    <property type="match status" value="1"/>
</dbReference>
<dbReference type="Gene3D" id="3.40.50.2300">
    <property type="match status" value="1"/>
</dbReference>